<comment type="caution">
    <text evidence="1">The sequence shown here is derived from an EMBL/GenBank/DDBJ whole genome shotgun (WGS) entry which is preliminary data.</text>
</comment>
<sequence>MKRILGVRSDYRRSDWYDGMRFHPSKNNVLSWRDENEHFKLRSKMAAGYSGREVQGLEKKIDDNILQLVRLLEGYVDAGRPFDFARKAQFFTLDVISDLAFGEPLGFMATDSDMYDYIKTTEETLPFFMVTTVIPWLVKLFASPLFRSVLPSEKDKVGFGKVMGIAKKFSAERFGPHKKVQRDMLGSFVAHGLTQEEAESEILLQIIAGSDTTATAIRATILHIITNPRVLTRLLTEITAAAATATRPVISEVEARNLPYLQAVIKEGLRIFPPVSGLMAKETPPEGDVWKGRFIPGGTRIGWSALAMFRREDTWGKDSGEFLPERWILTEDGGSCVSAEKLHEMESVIEIIFSYGRYQCLGKPVAWMELSKIFFEVRSSSTAFLRVRQNERADVKCLQLLRRFDMTVCYPTKPWYTFNCGIHAQSEFWVRGYRRE</sequence>
<name>A0ACC3ZEX2_COLTU</name>
<keyword evidence="2" id="KW-1185">Reference proteome</keyword>
<reference evidence="1 2" key="1">
    <citation type="journal article" date="2020" name="Phytopathology">
        <title>Genome Sequence Resources of Colletotrichum truncatum, C. plurivorum, C. musicola, and C. sojae: Four Species Pathogenic to Soybean (Glycine max).</title>
        <authorList>
            <person name="Rogerio F."/>
            <person name="Boufleur T.R."/>
            <person name="Ciampi-Guillardi M."/>
            <person name="Sukno S.A."/>
            <person name="Thon M.R."/>
            <person name="Massola Junior N.S."/>
            <person name="Baroncelli R."/>
        </authorList>
    </citation>
    <scope>NUCLEOTIDE SEQUENCE [LARGE SCALE GENOMIC DNA]</scope>
    <source>
        <strain evidence="1 2">CMES1059</strain>
    </source>
</reference>
<evidence type="ECO:0000313" key="1">
    <source>
        <dbReference type="EMBL" id="KAL0942472.1"/>
    </source>
</evidence>
<dbReference type="Proteomes" id="UP000805649">
    <property type="component" value="Unassembled WGS sequence"/>
</dbReference>
<protein>
    <submittedName>
        <fullName evidence="1">Pisatin demethylase</fullName>
    </submittedName>
</protein>
<evidence type="ECO:0000313" key="2">
    <source>
        <dbReference type="Proteomes" id="UP000805649"/>
    </source>
</evidence>
<accession>A0ACC3ZEX2</accession>
<proteinExistence type="predicted"/>
<gene>
    <name evidence="1" type="ORF">CTRU02_200358</name>
</gene>
<dbReference type="EMBL" id="VUJX02000001">
    <property type="protein sequence ID" value="KAL0942472.1"/>
    <property type="molecule type" value="Genomic_DNA"/>
</dbReference>
<organism evidence="1 2">
    <name type="scientific">Colletotrichum truncatum</name>
    <name type="common">Anthracnose fungus</name>
    <name type="synonym">Colletotrichum capsici</name>
    <dbReference type="NCBI Taxonomy" id="5467"/>
    <lineage>
        <taxon>Eukaryota</taxon>
        <taxon>Fungi</taxon>
        <taxon>Dikarya</taxon>
        <taxon>Ascomycota</taxon>
        <taxon>Pezizomycotina</taxon>
        <taxon>Sordariomycetes</taxon>
        <taxon>Hypocreomycetidae</taxon>
        <taxon>Glomerellales</taxon>
        <taxon>Glomerellaceae</taxon>
        <taxon>Colletotrichum</taxon>
        <taxon>Colletotrichum truncatum species complex</taxon>
    </lineage>
</organism>